<dbReference type="PANTHER" id="PTHR24123">
    <property type="entry name" value="ANKYRIN REPEAT-CONTAINING"/>
    <property type="match status" value="1"/>
</dbReference>
<dbReference type="InterPro" id="IPR036770">
    <property type="entry name" value="Ankyrin_rpt-contain_sf"/>
</dbReference>
<feature type="repeat" description="ANK" evidence="3">
    <location>
        <begin position="381"/>
        <end position="413"/>
    </location>
</feature>
<dbReference type="SUPFAM" id="SSF48403">
    <property type="entry name" value="Ankyrin repeat"/>
    <property type="match status" value="2"/>
</dbReference>
<dbReference type="PANTHER" id="PTHR24123:SF95">
    <property type="entry name" value="ANKYRIN-2-LIKE"/>
    <property type="match status" value="1"/>
</dbReference>
<feature type="repeat" description="ANK" evidence="3">
    <location>
        <begin position="348"/>
        <end position="380"/>
    </location>
</feature>
<proteinExistence type="predicted"/>
<keyword evidence="2 3" id="KW-0040">ANK repeat</keyword>
<feature type="repeat" description="ANK" evidence="3">
    <location>
        <begin position="552"/>
        <end position="584"/>
    </location>
</feature>
<gene>
    <name evidence="4" type="ORF">RJ641_002639</name>
</gene>
<comment type="caution">
    <text evidence="4">The sequence shown here is derived from an EMBL/GenBank/DDBJ whole genome shotgun (WGS) entry which is preliminary data.</text>
</comment>
<keyword evidence="5" id="KW-1185">Reference proteome</keyword>
<reference evidence="4 5" key="1">
    <citation type="submission" date="2023-12" db="EMBL/GenBank/DDBJ databases">
        <title>A high-quality genome assembly for Dillenia turbinata (Dilleniales).</title>
        <authorList>
            <person name="Chanderbali A."/>
        </authorList>
    </citation>
    <scope>NUCLEOTIDE SEQUENCE [LARGE SCALE GENOMIC DNA]</scope>
    <source>
        <strain evidence="4">LSX21</strain>
        <tissue evidence="4">Leaf</tissue>
    </source>
</reference>
<dbReference type="Pfam" id="PF00023">
    <property type="entry name" value="Ank"/>
    <property type="match status" value="1"/>
</dbReference>
<protein>
    <submittedName>
        <fullName evidence="4">Ankyrin repeat</fullName>
    </submittedName>
</protein>
<feature type="repeat" description="ANK" evidence="3">
    <location>
        <begin position="585"/>
        <end position="617"/>
    </location>
</feature>
<dbReference type="InterPro" id="IPR002110">
    <property type="entry name" value="Ankyrin_rpt"/>
</dbReference>
<evidence type="ECO:0000256" key="2">
    <source>
        <dbReference type="ARBA" id="ARBA00023043"/>
    </source>
</evidence>
<accession>A0AAN8VJ32</accession>
<sequence length="762" mass="82719">MTLFANSSGGFLAGKQVFPVIYESEVSQRLLDFCHVDDVKSALDCIDHPFVDVNFIGVVSLKAKKTEVVLHDESAHEVRVDYEEFKTEVTALFLASHVGSETLVRRLLSVGANVNQKLFRGYATTAAVREGHVEVLKILINAGASQLACEEALLEACCLGQARLAELLMGSDLIRPQVAVHSLVISSTRGFRNVVDTLIKRGVNANETSRMLLQSSRPSLHTNVDCNALVAAIVSRQISVVQLLLQAGVRTDIQVRLGAWAWDTATGEELRVGAGLAEPYGVAWCAVEYFEASGAILQMLLKHVSPNLPNHGRTLIHHGILCKNARAVDVLLKFGADVEFPIQTVPRTNFRPIHLAARLGLAEVLRSLNNSGCKVNSQTESGETALMICTRYKHDECVRVLALAGADFGILNSTHQSASSIAGSTCWSLGFQQVLLDVIRAGKLIKSSNPSVFSTVVFITRSNELGALKKLIDHSEFNLNEQDESGYTAVMVAAAGGHVEALQLLIHAGADVKLQNKDGKTAIALAEENHNSEKLQRVMLEYVLKKGKCCPAGVDALHCAARQGDLASVGLLTSKGYNVNVCDADGYTPLMLAARAGHGHLCELLISLGAKCDIENARHETALSLARKNGKGSIAEHAILDELARKLVLGGSIVRKHTKQGKGSPHMKELKMVRGAGILRWGKSSKRNVVCKGAEVGPSSTFRWNRRRMFDADEQGLFHVTTTKKKEMHFVCHGGNEMAQLWVRGIKLVTREAIFGHKENNA</sequence>
<dbReference type="InterPro" id="IPR051165">
    <property type="entry name" value="Multifunctional_ANK_Repeat"/>
</dbReference>
<organism evidence="4 5">
    <name type="scientific">Dillenia turbinata</name>
    <dbReference type="NCBI Taxonomy" id="194707"/>
    <lineage>
        <taxon>Eukaryota</taxon>
        <taxon>Viridiplantae</taxon>
        <taxon>Streptophyta</taxon>
        <taxon>Embryophyta</taxon>
        <taxon>Tracheophyta</taxon>
        <taxon>Spermatophyta</taxon>
        <taxon>Magnoliopsida</taxon>
        <taxon>eudicotyledons</taxon>
        <taxon>Gunneridae</taxon>
        <taxon>Pentapetalae</taxon>
        <taxon>Dilleniales</taxon>
        <taxon>Dilleniaceae</taxon>
        <taxon>Dillenia</taxon>
    </lineage>
</organism>
<evidence type="ECO:0000256" key="1">
    <source>
        <dbReference type="ARBA" id="ARBA00022737"/>
    </source>
</evidence>
<feature type="repeat" description="ANK" evidence="3">
    <location>
        <begin position="485"/>
        <end position="517"/>
    </location>
</feature>
<dbReference type="EMBL" id="JBAMMX010000011">
    <property type="protein sequence ID" value="KAK6930846.1"/>
    <property type="molecule type" value="Genomic_DNA"/>
</dbReference>
<dbReference type="Pfam" id="PF12796">
    <property type="entry name" value="Ank_2"/>
    <property type="match status" value="3"/>
</dbReference>
<dbReference type="SMART" id="SM00248">
    <property type="entry name" value="ANK"/>
    <property type="match status" value="10"/>
</dbReference>
<dbReference type="Proteomes" id="UP001370490">
    <property type="component" value="Unassembled WGS sequence"/>
</dbReference>
<name>A0AAN8VJ32_9MAGN</name>
<evidence type="ECO:0000313" key="5">
    <source>
        <dbReference type="Proteomes" id="UP001370490"/>
    </source>
</evidence>
<keyword evidence="1" id="KW-0677">Repeat</keyword>
<evidence type="ECO:0000313" key="4">
    <source>
        <dbReference type="EMBL" id="KAK6930846.1"/>
    </source>
</evidence>
<dbReference type="PROSITE" id="PS50088">
    <property type="entry name" value="ANK_REPEAT"/>
    <property type="match status" value="5"/>
</dbReference>
<evidence type="ECO:0000256" key="3">
    <source>
        <dbReference type="PROSITE-ProRule" id="PRU00023"/>
    </source>
</evidence>
<dbReference type="PROSITE" id="PS50297">
    <property type="entry name" value="ANK_REP_REGION"/>
    <property type="match status" value="3"/>
</dbReference>
<dbReference type="Gene3D" id="1.25.40.20">
    <property type="entry name" value="Ankyrin repeat-containing domain"/>
    <property type="match status" value="4"/>
</dbReference>
<dbReference type="AlphaFoldDB" id="A0AAN8VJ32"/>